<dbReference type="AlphaFoldDB" id="A0A939RR54"/>
<evidence type="ECO:0000313" key="3">
    <source>
        <dbReference type="Proteomes" id="UP000692816"/>
    </source>
</evidence>
<accession>A0A939RR54</accession>
<organism evidence="2">
    <name type="scientific">Bradyrhizobium quebecense</name>
    <dbReference type="NCBI Taxonomy" id="2748629"/>
    <lineage>
        <taxon>Bacteria</taxon>
        <taxon>Pseudomonadati</taxon>
        <taxon>Pseudomonadota</taxon>
        <taxon>Alphaproteobacteria</taxon>
        <taxon>Hyphomicrobiales</taxon>
        <taxon>Nitrobacteraceae</taxon>
        <taxon>Bradyrhizobium</taxon>
    </lineage>
</organism>
<comment type="caution">
    <text evidence="2">The sequence shown here is derived from an EMBL/GenBank/DDBJ whole genome shotgun (WGS) entry which is preliminary data.</text>
</comment>
<dbReference type="EMBL" id="JABWSX010000001">
    <property type="protein sequence ID" value="NVL09089.1"/>
    <property type="molecule type" value="Genomic_DNA"/>
</dbReference>
<gene>
    <name evidence="2" type="ORF">HU230_25605</name>
    <name evidence="1" type="ORF">J4P68_32480</name>
</gene>
<protein>
    <submittedName>
        <fullName evidence="2">Uncharacterized protein</fullName>
    </submittedName>
</protein>
<sequence>MGVRLRLDSISPSLADSFRKADDEQRRHATLTACLVAVAGTGLQGNEIDAAVDFLRRGRGDQLAVRRKLDSLTEKFDEQYLKLSEDADGTTPEALLVFRKARAAAALAFALSPDPGQLHEAMYEAIVASDDQVEAVRAADVTLRGRRH</sequence>
<reference evidence="1" key="2">
    <citation type="journal article" date="2021" name="Int. J. Syst. Evol. Microbiol.">
        <title>Bradyrhizobium septentrionale sp. nov. (sv. septentrionale) and Bradyrhizobium quebecense sp. nov. (sv. septentrionale) associated with legumes native to Canada possess rearranged symbiosis genes and numerous insertion sequences.</title>
        <authorList>
            <person name="Bromfield E.S.P."/>
            <person name="Cloutier S."/>
        </authorList>
    </citation>
    <scope>NUCLEOTIDE SEQUENCE</scope>
    <source>
        <strain evidence="1">12S5</strain>
    </source>
</reference>
<keyword evidence="3" id="KW-1185">Reference proteome</keyword>
<name>A0A939RR54_9BRAD</name>
<proteinExistence type="predicted"/>
<reference evidence="2" key="1">
    <citation type="submission" date="2020-06" db="EMBL/GenBank/DDBJ databases">
        <title>Whole Genome Sequence of Bradyrhizobium sp. Strain 66S1MB.</title>
        <authorList>
            <person name="Bromfield E."/>
            <person name="Cloutier S."/>
        </authorList>
    </citation>
    <scope>NUCLEOTIDE SEQUENCE</scope>
    <source>
        <strain evidence="2">66S1MB</strain>
    </source>
</reference>
<evidence type="ECO:0000313" key="2">
    <source>
        <dbReference type="EMBL" id="NVL09089.1"/>
    </source>
</evidence>
<dbReference type="Proteomes" id="UP000692816">
    <property type="component" value="Unassembled WGS sequence"/>
</dbReference>
<dbReference type="RefSeq" id="WP_176532508.1">
    <property type="nucleotide sequence ID" value="NZ_CP088022.1"/>
</dbReference>
<dbReference type="EMBL" id="JAGEPA010000001">
    <property type="protein sequence ID" value="MBO1433980.1"/>
    <property type="molecule type" value="Genomic_DNA"/>
</dbReference>
<evidence type="ECO:0000313" key="1">
    <source>
        <dbReference type="EMBL" id="MBO1433980.1"/>
    </source>
</evidence>